<dbReference type="EMBL" id="OZ034819">
    <property type="protein sequence ID" value="CAL1395219.1"/>
    <property type="molecule type" value="Genomic_DNA"/>
</dbReference>
<accession>A0AAV2FAE3</accession>
<name>A0AAV2FAE3_9ROSI</name>
<gene>
    <name evidence="1" type="ORF">LTRI10_LOCUS35665</name>
</gene>
<reference evidence="1 2" key="1">
    <citation type="submission" date="2024-04" db="EMBL/GenBank/DDBJ databases">
        <authorList>
            <person name="Fracassetti M."/>
        </authorList>
    </citation>
    <scope>NUCLEOTIDE SEQUENCE [LARGE SCALE GENOMIC DNA]</scope>
</reference>
<evidence type="ECO:0000313" key="1">
    <source>
        <dbReference type="EMBL" id="CAL1395219.1"/>
    </source>
</evidence>
<dbReference type="Proteomes" id="UP001497516">
    <property type="component" value="Chromosome 6"/>
</dbReference>
<keyword evidence="2" id="KW-1185">Reference proteome</keyword>
<protein>
    <submittedName>
        <fullName evidence="1">Uncharacterized protein</fullName>
    </submittedName>
</protein>
<sequence length="108" mass="12238">MASDGKGQKVVDAFYYKDEEVLCDCGLRSSRRISHSIDNPNQKNFDCPLFGSKLENAYLRVELDRVSKHSVDARIESKNMISCYEEIVVAINSIKLRLDHLEVGSSKL</sequence>
<evidence type="ECO:0000313" key="2">
    <source>
        <dbReference type="Proteomes" id="UP001497516"/>
    </source>
</evidence>
<proteinExistence type="predicted"/>
<organism evidence="1 2">
    <name type="scientific">Linum trigynum</name>
    <dbReference type="NCBI Taxonomy" id="586398"/>
    <lineage>
        <taxon>Eukaryota</taxon>
        <taxon>Viridiplantae</taxon>
        <taxon>Streptophyta</taxon>
        <taxon>Embryophyta</taxon>
        <taxon>Tracheophyta</taxon>
        <taxon>Spermatophyta</taxon>
        <taxon>Magnoliopsida</taxon>
        <taxon>eudicotyledons</taxon>
        <taxon>Gunneridae</taxon>
        <taxon>Pentapetalae</taxon>
        <taxon>rosids</taxon>
        <taxon>fabids</taxon>
        <taxon>Malpighiales</taxon>
        <taxon>Linaceae</taxon>
        <taxon>Linum</taxon>
    </lineage>
</organism>
<dbReference type="AlphaFoldDB" id="A0AAV2FAE3"/>